<dbReference type="Proteomes" id="UP000413786">
    <property type="component" value="Unassembled WGS sequence"/>
</dbReference>
<dbReference type="Proteomes" id="UP000529135">
    <property type="component" value="Unassembled WGS sequence"/>
</dbReference>
<evidence type="ECO:0000313" key="8">
    <source>
        <dbReference type="EMBL" id="EAH3127152.1"/>
    </source>
</evidence>
<dbReference type="EMBL" id="AAJEKY010000004">
    <property type="protein sequence ID" value="ECL0131031.1"/>
    <property type="molecule type" value="Genomic_DNA"/>
</dbReference>
<evidence type="ECO:0000313" key="4">
    <source>
        <dbReference type="EMBL" id="EAG9857061.1"/>
    </source>
</evidence>
<dbReference type="EMBL" id="AABEVT010000003">
    <property type="protein sequence ID" value="EAH0252072.1"/>
    <property type="molecule type" value="Genomic_DNA"/>
</dbReference>
<dbReference type="EMBL" id="AABFMV010000004">
    <property type="protein sequence ID" value="EAH1615228.1"/>
    <property type="molecule type" value="Genomic_DNA"/>
</dbReference>
<dbReference type="AlphaFoldDB" id="A0A476SDV1"/>
<evidence type="ECO:0000313" key="12">
    <source>
        <dbReference type="Proteomes" id="UP000371553"/>
    </source>
</evidence>
<evidence type="ECO:0000313" key="10">
    <source>
        <dbReference type="EMBL" id="EDP8410278.1"/>
    </source>
</evidence>
<sequence>MNKTDVFNLAKTLNCEYEVGLWSEINSFFEYQEDSISSFDLKFQKEGKVINNYYSLDVNMKNFSYQAAQSLFHQLVQFIEYKSATFYTQEKRATDMMIYLLSATSENKGFLIQMKIQ</sequence>
<evidence type="ECO:0000313" key="5">
    <source>
        <dbReference type="EMBL" id="EAH0218271.1"/>
    </source>
</evidence>
<dbReference type="RefSeq" id="WP_031669236.1">
    <property type="nucleotide sequence ID" value="NZ_BAAFVI010000023.1"/>
</dbReference>
<dbReference type="EMBL" id="AABGFX010000004">
    <property type="protein sequence ID" value="EAH3127152.1"/>
    <property type="molecule type" value="Genomic_DNA"/>
</dbReference>
<dbReference type="EMBL" id="AAAPCR010000002">
    <property type="protein sequence ID" value="EAD8145052.1"/>
    <property type="molecule type" value="Genomic_DNA"/>
</dbReference>
<dbReference type="EMBL" id="AAARIE010000003">
    <property type="protein sequence ID" value="EAE2659362.1"/>
    <property type="molecule type" value="Genomic_DNA"/>
</dbReference>
<dbReference type="Proteomes" id="UP000548826">
    <property type="component" value="Unassembled WGS sequence"/>
</dbReference>
<reference evidence="11" key="3">
    <citation type="submission" date="2022-06" db="EMBL/GenBank/DDBJ databases">
        <title>Complete genomes of Listeria monocytogenes strains L58-55 and 6179.</title>
        <authorList>
            <person name="Schmitz-Esser S."/>
            <person name="Tibbs-Cortes B.W."/>
        </authorList>
    </citation>
    <scope>NUCLEOTIDE SEQUENCE</scope>
    <source>
        <strain evidence="11">L58-55</strain>
    </source>
</reference>
<evidence type="ECO:0000313" key="11">
    <source>
        <dbReference type="EMBL" id="UUJ78563.1"/>
    </source>
</evidence>
<evidence type="ECO:0000313" key="6">
    <source>
        <dbReference type="EMBL" id="EAH0252072.1"/>
    </source>
</evidence>
<name>A0A476SDV1_LISMN</name>
<dbReference type="EMBL" id="AANOZB010000005">
    <property type="protein sequence ID" value="EDP8410278.1"/>
    <property type="molecule type" value="Genomic_DNA"/>
</dbReference>
<dbReference type="EMBL" id="AAAIJX010000004">
    <property type="protein sequence ID" value="EAC4482858.1"/>
    <property type="molecule type" value="Genomic_DNA"/>
</dbReference>
<accession>A0A476SDV1</accession>
<organism evidence="9 15">
    <name type="scientific">Listeria monocytogenes</name>
    <dbReference type="NCBI Taxonomy" id="1639"/>
    <lineage>
        <taxon>Bacteria</taxon>
        <taxon>Bacillati</taxon>
        <taxon>Bacillota</taxon>
        <taxon>Bacilli</taxon>
        <taxon>Bacillales</taxon>
        <taxon>Listeriaceae</taxon>
        <taxon>Listeria</taxon>
    </lineage>
</organism>
<reference evidence="2 12" key="1">
    <citation type="submission" date="2018-06" db="EMBL/GenBank/DDBJ databases">
        <authorList>
            <consortium name="GenomeTrakr: Next Generation Sequencing Network for Food Pathogen Tracability"/>
        </authorList>
    </citation>
    <scope>NUCLEOTIDE SEQUENCE [LARGE SCALE GENOMIC DNA]</scope>
    <source>
        <strain evidence="2 12">NYAG13B12507-5</strain>
    </source>
</reference>
<dbReference type="EMBL" id="CP098507">
    <property type="protein sequence ID" value="UUJ78563.1"/>
    <property type="molecule type" value="Genomic_DNA"/>
</dbReference>
<dbReference type="Proteomes" id="UP000478945">
    <property type="component" value="Unassembled WGS sequence"/>
</dbReference>
<evidence type="ECO:0000313" key="18">
    <source>
        <dbReference type="Proteomes" id="UP000529135"/>
    </source>
</evidence>
<evidence type="ECO:0000313" key="19">
    <source>
        <dbReference type="Proteomes" id="UP000548826"/>
    </source>
</evidence>
<proteinExistence type="predicted"/>
<gene>
    <name evidence="11" type="ORF">BES38_09320</name>
    <name evidence="2" type="ORF">CD20_03100</name>
    <name evidence="7" type="ORF">D4271_07390</name>
    <name evidence="4" type="ORF">D4C60_08655</name>
    <name evidence="5" type="ORF">D4D89_08080</name>
    <name evidence="6" type="ORF">D4U23_06680</name>
    <name evidence="8" type="ORF">D5M70_07525</name>
    <name evidence="1" type="ORF">E0I39_08145</name>
    <name evidence="3" type="ORF">E1V33_04250</name>
    <name evidence="9" type="ORF">FJU19_07985</name>
    <name evidence="10" type="ORF">G3R95_001841</name>
</gene>
<dbReference type="Proteomes" id="UP000193519">
    <property type="component" value="Chromosome"/>
</dbReference>
<evidence type="ECO:0000313" key="2">
    <source>
        <dbReference type="EMBL" id="EAD8145052.1"/>
    </source>
</evidence>
<evidence type="ECO:0000313" key="14">
    <source>
        <dbReference type="Proteomes" id="UP000470497"/>
    </source>
</evidence>
<evidence type="ECO:0000313" key="3">
    <source>
        <dbReference type="EMBL" id="EAE2659362.1"/>
    </source>
</evidence>
<evidence type="ECO:0000313" key="7">
    <source>
        <dbReference type="EMBL" id="EAH1615228.1"/>
    </source>
</evidence>
<dbReference type="Proteomes" id="UP000371553">
    <property type="component" value="Unassembled WGS sequence"/>
</dbReference>
<dbReference type="Proteomes" id="UP000525068">
    <property type="component" value="Unassembled WGS sequence"/>
</dbReference>
<dbReference type="EMBL" id="AABEVI010000004">
    <property type="protein sequence ID" value="EAH0218271.1"/>
    <property type="molecule type" value="Genomic_DNA"/>
</dbReference>
<dbReference type="Proteomes" id="UP000517258">
    <property type="component" value="Unassembled WGS sequence"/>
</dbReference>
<evidence type="ECO:0000313" key="15">
    <source>
        <dbReference type="Proteomes" id="UP000478945"/>
    </source>
</evidence>
<dbReference type="Proteomes" id="UP000383365">
    <property type="component" value="Unassembled WGS sequence"/>
</dbReference>
<dbReference type="EMBL" id="AABEQV010000004">
    <property type="protein sequence ID" value="EAG9857061.1"/>
    <property type="molecule type" value="Genomic_DNA"/>
</dbReference>
<evidence type="ECO:0000313" key="17">
    <source>
        <dbReference type="Proteomes" id="UP000525068"/>
    </source>
</evidence>
<evidence type="ECO:0000313" key="9">
    <source>
        <dbReference type="EMBL" id="ECL0131031.1"/>
    </source>
</evidence>
<dbReference type="Proteomes" id="UP000470497">
    <property type="component" value="Unassembled WGS sequence"/>
</dbReference>
<protein>
    <submittedName>
        <fullName evidence="9">Uncharacterized protein</fullName>
    </submittedName>
</protein>
<evidence type="ECO:0000313" key="1">
    <source>
        <dbReference type="EMBL" id="EAC4482858.1"/>
    </source>
</evidence>
<evidence type="ECO:0000313" key="20">
    <source>
        <dbReference type="Proteomes" id="UP000566597"/>
    </source>
</evidence>
<evidence type="ECO:0000313" key="13">
    <source>
        <dbReference type="Proteomes" id="UP000413786"/>
    </source>
</evidence>
<dbReference type="Proteomes" id="UP000566597">
    <property type="component" value="Unassembled WGS sequence"/>
</dbReference>
<evidence type="ECO:0000313" key="16">
    <source>
        <dbReference type="Proteomes" id="UP000517258"/>
    </source>
</evidence>
<reference evidence="9 15" key="2">
    <citation type="submission" date="2019-06" db="EMBL/GenBank/DDBJ databases">
        <authorList>
            <person name="Ashton P.M."/>
            <person name="Dallman T."/>
            <person name="Nair S."/>
            <person name="De Pinna E."/>
            <person name="Peters T."/>
            <person name="Grant K."/>
        </authorList>
    </citation>
    <scope>NUCLEOTIDE SEQUENCE [LARGE SCALE GENOMIC DNA]</scope>
    <source>
        <strain evidence="6 20">406731</strain>
        <strain evidence="4 19">429821</strain>
        <strain evidence="7 17">562417</strain>
        <strain evidence="8 18">562428</strain>
        <strain evidence="5 16">563356</strain>
        <strain evidence="1 13">688377</strain>
        <strain evidence="9 15">760311</strain>
        <strain evidence="10 14">883775</strain>
        <strain evidence="3">RL15000161</strain>
    </source>
</reference>